<evidence type="ECO:0000313" key="1">
    <source>
        <dbReference type="EMBL" id="AAP26273.1"/>
    </source>
</evidence>
<accession>A0A0F7RC47</accession>
<sequence length="237" mass="27947">MQLKMNKRRDHVFITCSLFYSLILSYSGKYRFICSLIVKRSVVFNCFNFRLNKILHDLIGGRKVKFVSIEKEEILIKNMAKVYCKAFEKTNFNEMIERMKRHVEYADFKGIVAINDENEVVGFTYGYRSLEGQYYNQLMREALNLEQVEEWLQDCFEFVELAVHPQHQNEGLGTKLHNELLKGILNRTSVLTTQINNEKARSLYERLEWVNILEPFHPGTNDVPYIIMGKTLKTKVN</sequence>
<dbReference type="CDD" id="cd04301">
    <property type="entry name" value="NAT_SF"/>
    <property type="match status" value="1"/>
</dbReference>
<evidence type="ECO:0000313" key="2">
    <source>
        <dbReference type="Proteomes" id="UP000000427"/>
    </source>
</evidence>
<dbReference type="InterPro" id="IPR016181">
    <property type="entry name" value="Acyl_CoA_acyltransferase"/>
</dbReference>
<gene>
    <name evidence="1" type="ordered locus">BA_2410</name>
</gene>
<dbReference type="GO" id="GO:0016747">
    <property type="term" value="F:acyltransferase activity, transferring groups other than amino-acyl groups"/>
    <property type="evidence" value="ECO:0007669"/>
    <property type="project" value="InterPro"/>
</dbReference>
<dbReference type="EMBL" id="AE016879">
    <property type="protein sequence ID" value="AAP26273.1"/>
    <property type="molecule type" value="Genomic_DNA"/>
</dbReference>
<dbReference type="PROSITE" id="PS51186">
    <property type="entry name" value="GNAT"/>
    <property type="match status" value="1"/>
</dbReference>
<dbReference type="AlphaFoldDB" id="A0A0F7RC47"/>
<dbReference type="InterPro" id="IPR000182">
    <property type="entry name" value="GNAT_dom"/>
</dbReference>
<dbReference type="Proteomes" id="UP000000427">
    <property type="component" value="Chromosome"/>
</dbReference>
<dbReference type="Gene3D" id="3.40.630.30">
    <property type="match status" value="1"/>
</dbReference>
<organism evidence="1 2">
    <name type="scientific">Bacillus anthracis</name>
    <name type="common">anthrax bacterium</name>
    <dbReference type="NCBI Taxonomy" id="1392"/>
    <lineage>
        <taxon>Bacteria</taxon>
        <taxon>Bacillati</taxon>
        <taxon>Bacillota</taxon>
        <taxon>Bacilli</taxon>
        <taxon>Bacillales</taxon>
        <taxon>Bacillaceae</taxon>
        <taxon>Bacillus</taxon>
        <taxon>Bacillus cereus group</taxon>
    </lineage>
</organism>
<reference evidence="1 2" key="1">
    <citation type="journal article" date="2003" name="Nature">
        <title>The genome sequence of Bacillus anthracis Ames and comparison to closely related bacteria.</title>
        <authorList>
            <person name="Read T.D."/>
            <person name="Peterson S.N."/>
            <person name="Tourasse N."/>
            <person name="Baillie L.W."/>
            <person name="Paulsen I.T."/>
            <person name="Nelson K.E."/>
            <person name="Tettelin H."/>
            <person name="Fouts D.E."/>
            <person name="Eisen J.A."/>
            <person name="Gill S.R."/>
            <person name="Holtzapple E.K."/>
            <person name="Okstad O.A."/>
            <person name="Helgason E."/>
            <person name="Rilstone J."/>
            <person name="Wu M."/>
            <person name="Kolonay J.F."/>
            <person name="Beanan M.J."/>
            <person name="Dodson R.J."/>
            <person name="Brinkac L.M."/>
            <person name="Gwinn M."/>
            <person name="DeBoy R.T."/>
            <person name="Madpu R."/>
            <person name="Daugherty S.C."/>
            <person name="Durkin A.S."/>
            <person name="Haft D.H."/>
            <person name="Nelson W.C."/>
            <person name="Peterson J.D."/>
            <person name="Pop M."/>
            <person name="Khouri H.M."/>
            <person name="Radune D."/>
            <person name="Benton J.L."/>
            <person name="Mahamoud Y."/>
            <person name="Jiang L."/>
            <person name="Hance I.R."/>
            <person name="Weidman J.F."/>
            <person name="Berry K.J."/>
            <person name="Plaut R.D."/>
            <person name="Wolf A.M."/>
            <person name="Watkins K.L."/>
            <person name="Nierman W.C."/>
            <person name="Hazen A."/>
            <person name="Cline R."/>
            <person name="Redmond C."/>
            <person name="Thwaite J.E."/>
            <person name="White O."/>
            <person name="Salzberg S.L."/>
            <person name="Thomason B."/>
            <person name="Friedlander A.M."/>
            <person name="Koehler T.M."/>
            <person name="Hanna P.C."/>
            <person name="Kolsto A.B."/>
            <person name="Fraser C.M."/>
        </authorList>
    </citation>
    <scope>NUCLEOTIDE SEQUENCE [LARGE SCALE GENOMIC DNA]</scope>
    <source>
        <strain evidence="2">Ames / isolate Porton</strain>
    </source>
</reference>
<dbReference type="Pfam" id="PF00583">
    <property type="entry name" value="Acetyltransf_1"/>
    <property type="match status" value="1"/>
</dbReference>
<name>A0A0F7RC47_BACAN</name>
<protein>
    <submittedName>
        <fullName evidence="1">Acetyltransferase, GNAT family</fullName>
    </submittedName>
</protein>
<dbReference type="SUPFAM" id="SSF55729">
    <property type="entry name" value="Acyl-CoA N-acyltransferases (Nat)"/>
    <property type="match status" value="1"/>
</dbReference>
<dbReference type="KEGG" id="ban:BA_2410"/>
<proteinExistence type="predicted"/>